<dbReference type="Proteomes" id="UP000534286">
    <property type="component" value="Unassembled WGS sequence"/>
</dbReference>
<feature type="region of interest" description="Disordered" evidence="1">
    <location>
        <begin position="620"/>
        <end position="646"/>
    </location>
</feature>
<keyword evidence="2" id="KW-0472">Membrane</keyword>
<dbReference type="RefSeq" id="WP_184753448.1">
    <property type="nucleotide sequence ID" value="NZ_BAABEK010000009.1"/>
</dbReference>
<keyword evidence="4" id="KW-1185">Reference proteome</keyword>
<feature type="transmembrane region" description="Helical" evidence="2">
    <location>
        <begin position="369"/>
        <end position="389"/>
    </location>
</feature>
<dbReference type="EMBL" id="JACHJU010000001">
    <property type="protein sequence ID" value="MBB4937004.1"/>
    <property type="molecule type" value="Genomic_DNA"/>
</dbReference>
<name>A0A7W7W8E4_9ACTN</name>
<keyword evidence="2" id="KW-1133">Transmembrane helix</keyword>
<feature type="transmembrane region" description="Helical" evidence="2">
    <location>
        <begin position="585"/>
        <end position="610"/>
    </location>
</feature>
<feature type="transmembrane region" description="Helical" evidence="2">
    <location>
        <begin position="21"/>
        <end position="44"/>
    </location>
</feature>
<feature type="compositionally biased region" description="Basic and acidic residues" evidence="1">
    <location>
        <begin position="620"/>
        <end position="637"/>
    </location>
</feature>
<protein>
    <submittedName>
        <fullName evidence="3">ABC-2 type transport system permease protein</fullName>
    </submittedName>
</protein>
<feature type="transmembrane region" description="Helical" evidence="2">
    <location>
        <begin position="164"/>
        <end position="194"/>
    </location>
</feature>
<feature type="transmembrane region" description="Helical" evidence="2">
    <location>
        <begin position="130"/>
        <end position="152"/>
    </location>
</feature>
<evidence type="ECO:0000313" key="3">
    <source>
        <dbReference type="EMBL" id="MBB4937004.1"/>
    </source>
</evidence>
<feature type="transmembrane region" description="Helical" evidence="2">
    <location>
        <begin position="446"/>
        <end position="467"/>
    </location>
</feature>
<keyword evidence="2" id="KW-0812">Transmembrane</keyword>
<evidence type="ECO:0000256" key="2">
    <source>
        <dbReference type="SAM" id="Phobius"/>
    </source>
</evidence>
<proteinExistence type="predicted"/>
<feature type="transmembrane region" description="Helical" evidence="2">
    <location>
        <begin position="95"/>
        <end position="124"/>
    </location>
</feature>
<accession>A0A7W7W8E4</accession>
<gene>
    <name evidence="3" type="ORF">FHR32_001309</name>
</gene>
<dbReference type="AlphaFoldDB" id="A0A7W7W8E4"/>
<sequence length="646" mass="68946">MVGVLIRMKLAVLRNTATGGKMAWVVLGGTVGLCLAIATIVLAFFDFSHPRMLMDLLAVTFALWALGWMVGPTFAGEPPLNGQHFHRQPIPRGTLALGLLASAMVAVTTVVTLFAFTSLIVFAARLNLRAVVVSVPAVILLLLLVVLLSRVVSLMFGALARSRFGGVVTATVTAAMIALASFSWIIFIGIYVLLEQGFPPRLSTVLRSLPSSWGLLSVEAAGRGDWWWTVGPLAALAVLVVVLFLVWTRLLGPQRLARAVVRGSSAERAAPRGWAARSDLGVLYLKEMRTWWRDPLRTQNITLPAAFSVITALFPLMLDFTGFFPFVGAATALMGAATCANLYGQDGTALWMTLMLPGKEKADVRARQLAWLTVFGPMTLVMTATGSVLHGDLSLVPWALAANLAALGGGAGLLIWISVVGLVPGPDPHKIKNSPLDHGDVTSQSFLMFFPTVVAVLPALGVALAGQLLDRSLLLWASVPTGLLVGVVCYAWFGDLAARRLREKGPDLLQLMRSGRQQAVVDGPGTAKAPSAFETMGAKSRFLMWGSMAIGILGLFPQGLVPLGIKLSGSTDRVWFLALYMPDPWQWPVIAGMILIGLAGFGGMLVVYLAESRKAKEKARTELKARAEAARAEEPKEGSASALPLA</sequence>
<evidence type="ECO:0000313" key="4">
    <source>
        <dbReference type="Proteomes" id="UP000534286"/>
    </source>
</evidence>
<feature type="transmembrane region" description="Helical" evidence="2">
    <location>
        <begin position="301"/>
        <end position="318"/>
    </location>
</feature>
<comment type="caution">
    <text evidence="3">The sequence shown here is derived from an EMBL/GenBank/DDBJ whole genome shotgun (WGS) entry which is preliminary data.</text>
</comment>
<feature type="transmembrane region" description="Helical" evidence="2">
    <location>
        <begin position="324"/>
        <end position="344"/>
    </location>
</feature>
<feature type="transmembrane region" description="Helical" evidence="2">
    <location>
        <begin position="395"/>
        <end position="425"/>
    </location>
</feature>
<organism evidence="3 4">
    <name type="scientific">Streptosporangium album</name>
    <dbReference type="NCBI Taxonomy" id="47479"/>
    <lineage>
        <taxon>Bacteria</taxon>
        <taxon>Bacillati</taxon>
        <taxon>Actinomycetota</taxon>
        <taxon>Actinomycetes</taxon>
        <taxon>Streptosporangiales</taxon>
        <taxon>Streptosporangiaceae</taxon>
        <taxon>Streptosporangium</taxon>
    </lineage>
</organism>
<evidence type="ECO:0000256" key="1">
    <source>
        <dbReference type="SAM" id="MobiDB-lite"/>
    </source>
</evidence>
<feature type="transmembrane region" description="Helical" evidence="2">
    <location>
        <begin position="473"/>
        <end position="493"/>
    </location>
</feature>
<reference evidence="3 4" key="1">
    <citation type="submission" date="2020-08" db="EMBL/GenBank/DDBJ databases">
        <title>Sequencing the genomes of 1000 actinobacteria strains.</title>
        <authorList>
            <person name="Klenk H.-P."/>
        </authorList>
    </citation>
    <scope>NUCLEOTIDE SEQUENCE [LARGE SCALE GENOMIC DNA]</scope>
    <source>
        <strain evidence="3 4">DSM 43023</strain>
    </source>
</reference>
<feature type="transmembrane region" description="Helical" evidence="2">
    <location>
        <begin position="226"/>
        <end position="248"/>
    </location>
</feature>
<feature type="transmembrane region" description="Helical" evidence="2">
    <location>
        <begin position="56"/>
        <end position="75"/>
    </location>
</feature>
<feature type="transmembrane region" description="Helical" evidence="2">
    <location>
        <begin position="542"/>
        <end position="565"/>
    </location>
</feature>